<dbReference type="Proteomes" id="UP001172673">
    <property type="component" value="Unassembled WGS sequence"/>
</dbReference>
<dbReference type="PANTHER" id="PTHR38887:SF1">
    <property type="entry name" value="RAS MODIFICATION PROTEIN ERF4"/>
    <property type="match status" value="1"/>
</dbReference>
<dbReference type="EMBL" id="JAPDRK010000012">
    <property type="protein sequence ID" value="KAJ9607130.1"/>
    <property type="molecule type" value="Genomic_DNA"/>
</dbReference>
<protein>
    <submittedName>
        <fullName evidence="2">Uncharacterized protein</fullName>
    </submittedName>
</protein>
<feature type="compositionally biased region" description="Basic and acidic residues" evidence="1">
    <location>
        <begin position="7"/>
        <end position="22"/>
    </location>
</feature>
<evidence type="ECO:0000256" key="1">
    <source>
        <dbReference type="SAM" id="MobiDB-lite"/>
    </source>
</evidence>
<keyword evidence="3" id="KW-1185">Reference proteome</keyword>
<proteinExistence type="predicted"/>
<sequence length="484" mass="53131">MASQIQRLRESAKEARHTDSHDNTFAPESDVDREDRTDAVLQPEPGDEQALDGFIQSHPPPPAAALPPRTSDGHLPYPVVIPQRRPGNKSRGFVEAYAPVLEQFGIQQDEFTSFIRAANKAVRASKLLTASQLAAVGTSFVPNSIALGASVAVQVVAGVIAMAEGRWKANSFLDRVNEEYFRPRGLYCLLMTYTPFALGAKEQFDIDEAVSGAPSPSLSTKEQSFVERARKNLRNPVAGTVEGEERLPPNVAPLVHPAVSAATQDSPRLAKQRNAITRITNYLDDRAQARYVSIFSVPALRVSGDTWRPLRLIIVLQAKESKGDILSQPSPPSFKNRYLDPTHSATNGGLLGLVSGGRLTPNAEKANQRMQASLQAQTQAVQEQQSAMMESLRQQLTQMDLPQEQEQAYIKQYEDAFQLQEQQLSQQSKLVKNGAGQVRRIWNVSYLMIVEIPSNERIATARGTLEASGGRQLGLEVAMTTVNI</sequence>
<reference evidence="2" key="1">
    <citation type="submission" date="2022-10" db="EMBL/GenBank/DDBJ databases">
        <title>Culturing micro-colonial fungi from biological soil crusts in the Mojave desert and describing Neophaeococcomyces mojavensis, and introducing the new genera and species Taxawa tesnikishii.</title>
        <authorList>
            <person name="Kurbessoian T."/>
            <person name="Stajich J.E."/>
        </authorList>
    </citation>
    <scope>NUCLEOTIDE SEQUENCE</scope>
    <source>
        <strain evidence="2">TK_41</strain>
    </source>
</reference>
<evidence type="ECO:0000313" key="2">
    <source>
        <dbReference type="EMBL" id="KAJ9607130.1"/>
    </source>
</evidence>
<comment type="caution">
    <text evidence="2">The sequence shown here is derived from an EMBL/GenBank/DDBJ whole genome shotgun (WGS) entry which is preliminary data.</text>
</comment>
<dbReference type="AlphaFoldDB" id="A0AA38X5B5"/>
<gene>
    <name evidence="2" type="ORF">H2200_008202</name>
</gene>
<organism evidence="2 3">
    <name type="scientific">Cladophialophora chaetospira</name>
    <dbReference type="NCBI Taxonomy" id="386627"/>
    <lineage>
        <taxon>Eukaryota</taxon>
        <taxon>Fungi</taxon>
        <taxon>Dikarya</taxon>
        <taxon>Ascomycota</taxon>
        <taxon>Pezizomycotina</taxon>
        <taxon>Eurotiomycetes</taxon>
        <taxon>Chaetothyriomycetidae</taxon>
        <taxon>Chaetothyriales</taxon>
        <taxon>Herpotrichiellaceae</taxon>
        <taxon>Cladophialophora</taxon>
    </lineage>
</organism>
<evidence type="ECO:0000313" key="3">
    <source>
        <dbReference type="Proteomes" id="UP001172673"/>
    </source>
</evidence>
<dbReference type="PANTHER" id="PTHR38887">
    <property type="entry name" value="CHROMOSOME 21, WHOLE GENOME SHOTGUN SEQUENCE"/>
    <property type="match status" value="1"/>
</dbReference>
<name>A0AA38X5B5_9EURO</name>
<accession>A0AA38X5B5</accession>
<dbReference type="InterPro" id="IPR053221">
    <property type="entry name" value="Burnettramic_acid_biosynth"/>
</dbReference>
<feature type="region of interest" description="Disordered" evidence="1">
    <location>
        <begin position="1"/>
        <end position="75"/>
    </location>
</feature>